<dbReference type="EMBL" id="CP071517">
    <property type="protein sequence ID" value="QSX76472.1"/>
    <property type="molecule type" value="Genomic_DNA"/>
</dbReference>
<feature type="compositionally biased region" description="Pro residues" evidence="1">
    <location>
        <begin position="31"/>
        <end position="40"/>
    </location>
</feature>
<accession>A0ABX7RGD2</accession>
<feature type="compositionally biased region" description="Basic and acidic residues" evidence="1">
    <location>
        <begin position="55"/>
        <end position="131"/>
    </location>
</feature>
<evidence type="ECO:0000313" key="3">
    <source>
        <dbReference type="EMBL" id="QSX76472.1"/>
    </source>
</evidence>
<proteinExistence type="predicted"/>
<feature type="compositionally biased region" description="Low complexity" evidence="1">
    <location>
        <begin position="19"/>
        <end position="30"/>
    </location>
</feature>
<reference evidence="3 4" key="1">
    <citation type="submission" date="2021-02" db="EMBL/GenBank/DDBJ databases">
        <title>Lysobacter arenosi sp. nov., isolated from soil of gangwondo yeongwol, south Korea.</title>
        <authorList>
            <person name="Kim K.R."/>
            <person name="Kim K.H."/>
            <person name="Jeon C.O."/>
        </authorList>
    </citation>
    <scope>NUCLEOTIDE SEQUENCE [LARGE SCALE GENOMIC DNA]</scope>
    <source>
        <strain evidence="3 4">R7</strain>
    </source>
</reference>
<keyword evidence="4" id="KW-1185">Reference proteome</keyword>
<sequence length="153" mass="16911">MNLALPMVFATLLAASSYAQAQSNSLQPRPLVAPIPPPTSPVSSKPTRAGNDAAKLGRDIDAASRRVQADGVRSDIDRGDQQLQNDRARLDRERGAEPTRSNELRQEFDQKQADHDAWRVGKERELDRIEAEPTPEPPPPNDIPPVEPRVRIP</sequence>
<protein>
    <submittedName>
        <fullName evidence="3">Uncharacterized protein</fullName>
    </submittedName>
</protein>
<keyword evidence="2" id="KW-0732">Signal</keyword>
<dbReference type="RefSeq" id="WP_207527140.1">
    <property type="nucleotide sequence ID" value="NZ_CP071517.1"/>
</dbReference>
<evidence type="ECO:0000313" key="4">
    <source>
        <dbReference type="Proteomes" id="UP000663400"/>
    </source>
</evidence>
<name>A0ABX7RGD2_9GAMM</name>
<organism evidence="3 4">
    <name type="scientific">Lysobacter arenosi</name>
    <dbReference type="NCBI Taxonomy" id="2795387"/>
    <lineage>
        <taxon>Bacteria</taxon>
        <taxon>Pseudomonadati</taxon>
        <taxon>Pseudomonadota</taxon>
        <taxon>Gammaproteobacteria</taxon>
        <taxon>Lysobacterales</taxon>
        <taxon>Lysobacteraceae</taxon>
        <taxon>Lysobacter</taxon>
    </lineage>
</organism>
<feature type="signal peptide" evidence="2">
    <location>
        <begin position="1"/>
        <end position="21"/>
    </location>
</feature>
<feature type="chain" id="PRO_5046602086" evidence="2">
    <location>
        <begin position="22"/>
        <end position="153"/>
    </location>
</feature>
<feature type="region of interest" description="Disordered" evidence="1">
    <location>
        <begin position="19"/>
        <end position="153"/>
    </location>
</feature>
<dbReference type="Proteomes" id="UP000663400">
    <property type="component" value="Chromosome"/>
</dbReference>
<feature type="compositionally biased region" description="Pro residues" evidence="1">
    <location>
        <begin position="134"/>
        <end position="147"/>
    </location>
</feature>
<evidence type="ECO:0000256" key="1">
    <source>
        <dbReference type="SAM" id="MobiDB-lite"/>
    </source>
</evidence>
<evidence type="ECO:0000256" key="2">
    <source>
        <dbReference type="SAM" id="SignalP"/>
    </source>
</evidence>
<gene>
    <name evidence="3" type="ORF">HIV01_008370</name>
</gene>